<dbReference type="GO" id="GO:0045735">
    <property type="term" value="F:nutrient reservoir activity"/>
    <property type="evidence" value="ECO:0007669"/>
    <property type="project" value="UniProtKB-KW"/>
</dbReference>
<dbReference type="PANTHER" id="PTHR11511">
    <property type="entry name" value="LARVAL STORAGE PROTEIN/PHENOLOXIDASE"/>
    <property type="match status" value="1"/>
</dbReference>
<evidence type="ECO:0000259" key="4">
    <source>
        <dbReference type="Pfam" id="PF03722"/>
    </source>
</evidence>
<dbReference type="InterPro" id="IPR008922">
    <property type="entry name" value="Di-copper_centre_dom_sf"/>
</dbReference>
<feature type="signal peptide" evidence="2">
    <location>
        <begin position="1"/>
        <end position="22"/>
    </location>
</feature>
<dbReference type="SUPFAM" id="SSF48056">
    <property type="entry name" value="Di-copper centre-containing domain"/>
    <property type="match status" value="1"/>
</dbReference>
<organism evidence="6 7">
    <name type="scientific">Exocentrus adspersus</name>
    <dbReference type="NCBI Taxonomy" id="1586481"/>
    <lineage>
        <taxon>Eukaryota</taxon>
        <taxon>Metazoa</taxon>
        <taxon>Ecdysozoa</taxon>
        <taxon>Arthropoda</taxon>
        <taxon>Hexapoda</taxon>
        <taxon>Insecta</taxon>
        <taxon>Pterygota</taxon>
        <taxon>Neoptera</taxon>
        <taxon>Endopterygota</taxon>
        <taxon>Coleoptera</taxon>
        <taxon>Polyphaga</taxon>
        <taxon>Cucujiformia</taxon>
        <taxon>Chrysomeloidea</taxon>
        <taxon>Cerambycidae</taxon>
        <taxon>Lamiinae</taxon>
        <taxon>Acanthocinini</taxon>
        <taxon>Exocentrus</taxon>
    </lineage>
</organism>
<feature type="domain" description="Hemocyanin C-terminal" evidence="5">
    <location>
        <begin position="451"/>
        <end position="700"/>
    </location>
</feature>
<name>A0AAV8W980_9CUCU</name>
<dbReference type="Gene3D" id="1.10.1280.10">
    <property type="entry name" value="Di-copper center containing domain from catechol oxidase"/>
    <property type="match status" value="1"/>
</dbReference>
<keyword evidence="7" id="KW-1185">Reference proteome</keyword>
<dbReference type="Proteomes" id="UP001159042">
    <property type="component" value="Unassembled WGS sequence"/>
</dbReference>
<evidence type="ECO:0000313" key="7">
    <source>
        <dbReference type="Proteomes" id="UP001159042"/>
    </source>
</evidence>
<evidence type="ECO:0000256" key="1">
    <source>
        <dbReference type="ARBA" id="ARBA00022761"/>
    </source>
</evidence>
<dbReference type="SUPFAM" id="SSF81296">
    <property type="entry name" value="E set domains"/>
    <property type="match status" value="1"/>
</dbReference>
<dbReference type="Gene3D" id="1.20.1370.10">
    <property type="entry name" value="Hemocyanin, N-terminal domain"/>
    <property type="match status" value="1"/>
</dbReference>
<dbReference type="GO" id="GO:0005615">
    <property type="term" value="C:extracellular space"/>
    <property type="evidence" value="ECO:0007669"/>
    <property type="project" value="UniProtKB-ARBA"/>
</dbReference>
<dbReference type="PANTHER" id="PTHR11511:SF5">
    <property type="entry name" value="FAT-BODY PROTEIN 1-RELATED"/>
    <property type="match status" value="1"/>
</dbReference>
<evidence type="ECO:0000259" key="5">
    <source>
        <dbReference type="Pfam" id="PF03723"/>
    </source>
</evidence>
<dbReference type="InterPro" id="IPR005203">
    <property type="entry name" value="Hemocyanin_C"/>
</dbReference>
<protein>
    <submittedName>
        <fullName evidence="6">Uncharacterized protein</fullName>
    </submittedName>
</protein>
<proteinExistence type="predicted"/>
<dbReference type="Pfam" id="PF03723">
    <property type="entry name" value="Hemocyanin_C"/>
    <property type="match status" value="1"/>
</dbReference>
<dbReference type="InterPro" id="IPR037020">
    <property type="entry name" value="Hemocyanin_C_sf"/>
</dbReference>
<feature type="domain" description="Hemocyanin middle" evidence="3">
    <location>
        <begin position="158"/>
        <end position="439"/>
    </location>
</feature>
<evidence type="ECO:0000313" key="6">
    <source>
        <dbReference type="EMBL" id="KAJ8923138.1"/>
    </source>
</evidence>
<keyword evidence="2" id="KW-0732">Signal</keyword>
<sequence length="719" mass="86906">MKLSLILLAGLCALAISSPVEQHKVKVDKEYITKQKHVLELFEHINQPSHHAEHVEIAKSYHFEDHVDKYTKPEVVKHFMQHWKYGMLPRGEIFSIMYHDHMEEAIALFELFYYAKDYDTFYKTAVWARQNVNEGMFLYAYSVAMVHRPDTYGIILPPIYEIYPHYFFSTETIHQAYTYKQRHHGEENHQEHQEHEDYDYTIYSNYSGHYLNLHPEQSMSYFLEDVGLNAFYYYYNLYYPFWMDGKEYKLEHDKRGEQFYYMHQQLLARYYLERLSNGFGEIPYFNWEVPFETAYVPSLQYPNGLEFPSRPKFANLFEYFYNYGQSWTTKDKYGYSPTFVKDCERRINDAIDFGYVFTHDGKKIDIFSEDGMNILGNLIEGNPDSPHQKFYKGIWYYARHLLGYAYQPLDKHHVAPSALEHFETSLRDPAFFQLYKKIILKFYRYKMHLPPYTEKDLVFQGVKVVNVEFDRLVTFFEKFSSDITNAVYFSHEELQKNKHPHFRTIQYRLNHQPFNYKITVKSEKATKAVVKIFLGPKHDEYGRHINMSENRMNMVQFDHFTYDLKAGENVITRKSQQNYFYGPDRTSYHDMYKKIMGAKNGDEYQVDGRENYFYFPQRYMLPKGTPDGMTYQFYVMVYEYEPFHKQEEHPEQHFNYPMVGTGGQYIDGYSLGYPFDRHIKYEHMWEHIPNSYFYETKIYHKHSEEDHIHHHVHHDEHHH</sequence>
<dbReference type="InterPro" id="IPR014756">
    <property type="entry name" value="Ig_E-set"/>
</dbReference>
<comment type="caution">
    <text evidence="6">The sequence shown here is derived from an EMBL/GenBank/DDBJ whole genome shotgun (WGS) entry which is preliminary data.</text>
</comment>
<dbReference type="Pfam" id="PF00372">
    <property type="entry name" value="Hemocyanin_M"/>
    <property type="match status" value="1"/>
</dbReference>
<dbReference type="InterPro" id="IPR000896">
    <property type="entry name" value="Hemocyanin/hexamerin_mid_dom"/>
</dbReference>
<dbReference type="InterPro" id="IPR005204">
    <property type="entry name" value="Hemocyanin_N"/>
</dbReference>
<dbReference type="InterPro" id="IPR036697">
    <property type="entry name" value="Hemocyanin_N_sf"/>
</dbReference>
<dbReference type="PROSITE" id="PS00210">
    <property type="entry name" value="HEMOCYANIN_2"/>
    <property type="match status" value="1"/>
</dbReference>
<evidence type="ECO:0000256" key="2">
    <source>
        <dbReference type="SAM" id="SignalP"/>
    </source>
</evidence>
<dbReference type="AlphaFoldDB" id="A0AAV8W980"/>
<feature type="domain" description="Hemocyanin N-terminal" evidence="4">
    <location>
        <begin position="32"/>
        <end position="152"/>
    </location>
</feature>
<evidence type="ECO:0000259" key="3">
    <source>
        <dbReference type="Pfam" id="PF00372"/>
    </source>
</evidence>
<accession>A0AAV8W980</accession>
<reference evidence="6 7" key="1">
    <citation type="journal article" date="2023" name="Insect Mol. Biol.">
        <title>Genome sequencing provides insights into the evolution of gene families encoding plant cell wall-degrading enzymes in longhorned beetles.</title>
        <authorList>
            <person name="Shin N.R."/>
            <person name="Okamura Y."/>
            <person name="Kirsch R."/>
            <person name="Pauchet Y."/>
        </authorList>
    </citation>
    <scope>NUCLEOTIDE SEQUENCE [LARGE SCALE GENOMIC DNA]</scope>
    <source>
        <strain evidence="6">EAD_L_NR</strain>
    </source>
</reference>
<dbReference type="SUPFAM" id="SSF48050">
    <property type="entry name" value="Hemocyanin, N-terminal domain"/>
    <property type="match status" value="1"/>
</dbReference>
<dbReference type="PRINTS" id="PR00187">
    <property type="entry name" value="HAEMOCYANIN"/>
</dbReference>
<dbReference type="InterPro" id="IPR013788">
    <property type="entry name" value="Hemocyanin/hexamerin"/>
</dbReference>
<dbReference type="EMBL" id="JANEYG010000005">
    <property type="protein sequence ID" value="KAJ8923138.1"/>
    <property type="molecule type" value="Genomic_DNA"/>
</dbReference>
<keyword evidence="1" id="KW-0758">Storage protein</keyword>
<feature type="chain" id="PRO_5043978739" evidence="2">
    <location>
        <begin position="23"/>
        <end position="719"/>
    </location>
</feature>
<dbReference type="Gene3D" id="2.60.40.1520">
    <property type="entry name" value="Hemocyanin, C-terminal domain"/>
    <property type="match status" value="1"/>
</dbReference>
<gene>
    <name evidence="6" type="ORF">NQ315_001692</name>
</gene>
<dbReference type="Pfam" id="PF03722">
    <property type="entry name" value="Hemocyanin_N"/>
    <property type="match status" value="1"/>
</dbReference>